<comment type="similarity">
    <text evidence="2">Belongs to the SAM hydrolase / SAM-dependent halogenase family.</text>
</comment>
<dbReference type="Pfam" id="PF20257">
    <property type="entry name" value="SAM_HAT_C"/>
    <property type="match status" value="1"/>
</dbReference>
<gene>
    <name evidence="5" type="ORF">ENV75_02505</name>
</gene>
<evidence type="ECO:0000256" key="2">
    <source>
        <dbReference type="ARBA" id="ARBA00024035"/>
    </source>
</evidence>
<dbReference type="SUPFAM" id="SSF101852">
    <property type="entry name" value="Bacterial fluorinating enzyme, C-terminal domain"/>
    <property type="match status" value="1"/>
</dbReference>
<evidence type="ECO:0000256" key="1">
    <source>
        <dbReference type="ARBA" id="ARBA00022691"/>
    </source>
</evidence>
<keyword evidence="1" id="KW-0949">S-adenosyl-L-methionine</keyword>
<evidence type="ECO:0000313" key="5">
    <source>
        <dbReference type="EMBL" id="HGG99309.1"/>
    </source>
</evidence>
<dbReference type="InterPro" id="IPR046470">
    <property type="entry name" value="SAM_HAT_C"/>
</dbReference>
<dbReference type="PANTHER" id="PTHR35092">
    <property type="entry name" value="CHLORINASE MJ1651"/>
    <property type="match status" value="1"/>
</dbReference>
<reference evidence="5" key="1">
    <citation type="journal article" date="2020" name="mSystems">
        <title>Genome- and Community-Level Interaction Insights into Carbon Utilization and Element Cycling Functions of Hydrothermarchaeota in Hydrothermal Sediment.</title>
        <authorList>
            <person name="Zhou Z."/>
            <person name="Liu Y."/>
            <person name="Xu W."/>
            <person name="Pan J."/>
            <person name="Luo Z.H."/>
            <person name="Li M."/>
        </authorList>
    </citation>
    <scope>NUCLEOTIDE SEQUENCE [LARGE SCALE GENOMIC DNA]</scope>
    <source>
        <strain evidence="5">SpSt-788</strain>
    </source>
</reference>
<dbReference type="InterPro" id="IPR023228">
    <property type="entry name" value="SAM_OH_AdoTrfase_N_sf"/>
</dbReference>
<dbReference type="AlphaFoldDB" id="A0A7C4EPG7"/>
<accession>A0A7C4EPG7</accession>
<dbReference type="InterPro" id="IPR002747">
    <property type="entry name" value="SAM_OH_AdoTrfase"/>
</dbReference>
<feature type="domain" description="S-adenosyl-l-methionine hydroxide adenosyltransferase C-terminal" evidence="4">
    <location>
        <begin position="179"/>
        <end position="256"/>
    </location>
</feature>
<dbReference type="Gene3D" id="2.40.30.90">
    <property type="entry name" value="Bacterial fluorinating enzyme like"/>
    <property type="match status" value="1"/>
</dbReference>
<proteinExistence type="inferred from homology"/>
<sequence>MSLSEASSHKIITLITDFGYKDPFVGQMKGVILKISPHVKIVDITHDISSHNIEEASFFLYTTFKYFPEESIHIVVVDPEVGSGRRALALKSQEHYFLAPDNGVLSYVIKDKPFKAVSIENEKYILKKESPTFQGRDIFAPTAAWLSRGVSLEEFGRAVPDPVLIDVSMPYQIQGKIIGKIIHIDKFGNAITNIETKKEMINHVRINNLKLQIVNCYSESPQKPAAIINSDGFVEIFIYQGSAEKTLNLKKDDSVEVILHG</sequence>
<evidence type="ECO:0000259" key="3">
    <source>
        <dbReference type="Pfam" id="PF01887"/>
    </source>
</evidence>
<dbReference type="SUPFAM" id="SSF102522">
    <property type="entry name" value="Bacterial fluorinating enzyme, N-terminal domain"/>
    <property type="match status" value="1"/>
</dbReference>
<dbReference type="EMBL" id="DTHO01000022">
    <property type="protein sequence ID" value="HGG99309.1"/>
    <property type="molecule type" value="Genomic_DNA"/>
</dbReference>
<dbReference type="Pfam" id="PF01887">
    <property type="entry name" value="SAM_HAT_N"/>
    <property type="match status" value="1"/>
</dbReference>
<organism evidence="5">
    <name type="scientific">Thermodesulfovibrio aggregans</name>
    <dbReference type="NCBI Taxonomy" id="86166"/>
    <lineage>
        <taxon>Bacteria</taxon>
        <taxon>Pseudomonadati</taxon>
        <taxon>Nitrospirota</taxon>
        <taxon>Thermodesulfovibrionia</taxon>
        <taxon>Thermodesulfovibrionales</taxon>
        <taxon>Thermodesulfovibrionaceae</taxon>
        <taxon>Thermodesulfovibrio</taxon>
    </lineage>
</organism>
<comment type="caution">
    <text evidence="5">The sequence shown here is derived from an EMBL/GenBank/DDBJ whole genome shotgun (WGS) entry which is preliminary data.</text>
</comment>
<dbReference type="InterPro" id="IPR023227">
    <property type="entry name" value="SAM_OH_AdoTrfase_C_sf"/>
</dbReference>
<dbReference type="PANTHER" id="PTHR35092:SF1">
    <property type="entry name" value="CHLORINASE MJ1651"/>
    <property type="match status" value="1"/>
</dbReference>
<protein>
    <recommendedName>
        <fullName evidence="6">SAM-dependent chlorinase/fluorinase</fullName>
    </recommendedName>
</protein>
<feature type="domain" description="S-adenosyl-l-methionine hydroxide adenosyltransferase N-terminal" evidence="3">
    <location>
        <begin position="12"/>
        <end position="156"/>
    </location>
</feature>
<evidence type="ECO:0000259" key="4">
    <source>
        <dbReference type="Pfam" id="PF20257"/>
    </source>
</evidence>
<dbReference type="InterPro" id="IPR046469">
    <property type="entry name" value="SAM_HAT_N"/>
</dbReference>
<dbReference type="PIRSF" id="PIRSF006779">
    <property type="entry name" value="UCP006779"/>
    <property type="match status" value="1"/>
</dbReference>
<name>A0A7C4EPG7_9BACT</name>
<dbReference type="Gene3D" id="3.40.50.10790">
    <property type="entry name" value="S-adenosyl-l-methionine hydroxide adenosyltransferase, N-terminal"/>
    <property type="match status" value="1"/>
</dbReference>
<evidence type="ECO:0008006" key="6">
    <source>
        <dbReference type="Google" id="ProtNLM"/>
    </source>
</evidence>